<keyword evidence="3" id="KW-1185">Reference proteome</keyword>
<accession>A0ABR1FMF0</accession>
<feature type="region of interest" description="Disordered" evidence="1">
    <location>
        <begin position="315"/>
        <end position="351"/>
    </location>
</feature>
<dbReference type="InterPro" id="IPR029044">
    <property type="entry name" value="Nucleotide-diphossugar_trans"/>
</dbReference>
<dbReference type="SUPFAM" id="SSF53448">
    <property type="entry name" value="Nucleotide-diphospho-sugar transferases"/>
    <property type="match status" value="1"/>
</dbReference>
<sequence length="770" mass="81731">MGPLYVDSTLLYANLARRPERDAAFRRRAAAAGFAEDQCVRFDAVDGAALDLGSVPRAYITEEALAMAAAPPTLVNGIAMTRGAAGLALTFRRELARVAAAEGDGLFVVAEDDAEFVDDFQRKLATVVAAVDAADATWDMLQIGYYAGDRAFADGGDPGAPFARPRRVAGTQGIAFRPRGAARMLEMLFPLACQLDTALAKAYASAACYVSRTPLMSAPHSTAENSDIQILPPGFSKDEVLKAQRRAEAMRLALERVPVDDFRRRVRAAARDAFDADGGGALLAFVPPAAVAAERATYVEAFVADAVRQLSRGSNAVAAGGGRGESDDASDADDDASDGETPSLDVLPPFAPRFSTDAEKRNWLVYSSAGDGAAVPLWLANGPRRFDVAVTYHGRRRGDPPWRPRVDAFHRRRGGKFENLKACGAHRGYDAVLVLDDDVVVDAPRINELFAIREAFELAVVQPAFEPSGKVTAAQRGSFLRLTNFVEMTCPLFAGGALDAFLSRFDPQLKGYGADWWFLAVVGGGRAPRRGRCAVVDAVTCANPPRTDRRGIDGLQGKEVRREVWAQIRRREGLAQWAHGEYGRVGADGAETASAPPVTVAGATPYALLDDDETVAEVVVPPPPPPPPLGAARVRDGVAGPMDCARLIRAGVAAMRAVDRRGGEAALDLDDGVVAFLARRTGLRVASAALSRVVAAPRRSDVYELEPTRAYWAEVRGAGAVLFLNAADGGGVVCADGVVAAAPGRLAVLDGGWRADRVAKGARWAVELTC</sequence>
<proteinExistence type="predicted"/>
<feature type="compositionally biased region" description="Acidic residues" evidence="1">
    <location>
        <begin position="327"/>
        <end position="338"/>
    </location>
</feature>
<evidence type="ECO:0000313" key="2">
    <source>
        <dbReference type="EMBL" id="KAK7233464.1"/>
    </source>
</evidence>
<protein>
    <submittedName>
        <fullName evidence="2">Uncharacterized protein</fullName>
    </submittedName>
</protein>
<gene>
    <name evidence="2" type="ORF">SO694_001040105</name>
</gene>
<comment type="caution">
    <text evidence="2">The sequence shown here is derived from an EMBL/GenBank/DDBJ whole genome shotgun (WGS) entry which is preliminary data.</text>
</comment>
<organism evidence="2 3">
    <name type="scientific">Aureococcus anophagefferens</name>
    <name type="common">Harmful bloom alga</name>
    <dbReference type="NCBI Taxonomy" id="44056"/>
    <lineage>
        <taxon>Eukaryota</taxon>
        <taxon>Sar</taxon>
        <taxon>Stramenopiles</taxon>
        <taxon>Ochrophyta</taxon>
        <taxon>Pelagophyceae</taxon>
        <taxon>Pelagomonadales</taxon>
        <taxon>Pelagomonadaceae</taxon>
        <taxon>Aureococcus</taxon>
    </lineage>
</organism>
<evidence type="ECO:0000313" key="3">
    <source>
        <dbReference type="Proteomes" id="UP001363151"/>
    </source>
</evidence>
<reference evidence="2 3" key="1">
    <citation type="submission" date="2024-03" db="EMBL/GenBank/DDBJ databases">
        <title>Aureococcus anophagefferens CCMP1851 and Kratosvirus quantuckense: Draft genome of a second virus-susceptible host strain in the model system.</title>
        <authorList>
            <person name="Chase E."/>
            <person name="Truchon A.R."/>
            <person name="Schepens W."/>
            <person name="Wilhelm S.W."/>
        </authorList>
    </citation>
    <scope>NUCLEOTIDE SEQUENCE [LARGE SCALE GENOMIC DNA]</scope>
    <source>
        <strain evidence="2 3">CCMP1851</strain>
    </source>
</reference>
<evidence type="ECO:0000256" key="1">
    <source>
        <dbReference type="SAM" id="MobiDB-lite"/>
    </source>
</evidence>
<dbReference type="Proteomes" id="UP001363151">
    <property type="component" value="Unassembled WGS sequence"/>
</dbReference>
<dbReference type="EMBL" id="JBBJCI010000359">
    <property type="protein sequence ID" value="KAK7233464.1"/>
    <property type="molecule type" value="Genomic_DNA"/>
</dbReference>
<name>A0ABR1FMF0_AURAN</name>